<name>A0A918JE45_9ALTE</name>
<keyword evidence="4" id="KW-0597">Phosphoprotein</keyword>
<dbReference type="SUPFAM" id="SSF55073">
    <property type="entry name" value="Nucleotide cyclase"/>
    <property type="match status" value="1"/>
</dbReference>
<feature type="domain" description="Response regulatory" evidence="5">
    <location>
        <begin position="13"/>
        <end position="128"/>
    </location>
</feature>
<dbReference type="InterPro" id="IPR000160">
    <property type="entry name" value="GGDEF_dom"/>
</dbReference>
<dbReference type="GO" id="GO:1902201">
    <property type="term" value="P:negative regulation of bacterial-type flagellum-dependent cell motility"/>
    <property type="evidence" value="ECO:0007669"/>
    <property type="project" value="TreeGrafter"/>
</dbReference>
<comment type="cofactor">
    <cofactor evidence="1">
        <name>Mg(2+)</name>
        <dbReference type="ChEBI" id="CHEBI:18420"/>
    </cofactor>
</comment>
<dbReference type="SMART" id="SM00448">
    <property type="entry name" value="REC"/>
    <property type="match status" value="1"/>
</dbReference>
<feature type="modified residue" description="4-aspartylphosphate" evidence="4">
    <location>
        <position position="61"/>
    </location>
</feature>
<dbReference type="CDD" id="cd01949">
    <property type="entry name" value="GGDEF"/>
    <property type="match status" value="1"/>
</dbReference>
<dbReference type="PANTHER" id="PTHR45138:SF9">
    <property type="entry name" value="DIGUANYLATE CYCLASE DGCM-RELATED"/>
    <property type="match status" value="1"/>
</dbReference>
<reference evidence="7" key="1">
    <citation type="journal article" date="2014" name="Int. J. Syst. Evol. Microbiol.">
        <title>Complete genome sequence of Corynebacterium casei LMG S-19264T (=DSM 44701T), isolated from a smear-ripened cheese.</title>
        <authorList>
            <consortium name="US DOE Joint Genome Institute (JGI-PGF)"/>
            <person name="Walter F."/>
            <person name="Albersmeier A."/>
            <person name="Kalinowski J."/>
            <person name="Ruckert C."/>
        </authorList>
    </citation>
    <scope>NUCLEOTIDE SEQUENCE</scope>
    <source>
        <strain evidence="7">KCTC 22164</strain>
    </source>
</reference>
<dbReference type="NCBIfam" id="TIGR00254">
    <property type="entry name" value="GGDEF"/>
    <property type="match status" value="1"/>
</dbReference>
<dbReference type="EC" id="2.7.7.65" evidence="2"/>
<dbReference type="AlphaFoldDB" id="A0A918JE45"/>
<dbReference type="FunFam" id="3.30.70.270:FF:000001">
    <property type="entry name" value="Diguanylate cyclase domain protein"/>
    <property type="match status" value="1"/>
</dbReference>
<dbReference type="GO" id="GO:0052621">
    <property type="term" value="F:diguanylate cyclase activity"/>
    <property type="evidence" value="ECO:0007669"/>
    <property type="project" value="UniProtKB-EC"/>
</dbReference>
<dbReference type="Proteomes" id="UP000631300">
    <property type="component" value="Unassembled WGS sequence"/>
</dbReference>
<dbReference type="PROSITE" id="PS50110">
    <property type="entry name" value="RESPONSE_REGULATORY"/>
    <property type="match status" value="1"/>
</dbReference>
<evidence type="ECO:0000259" key="6">
    <source>
        <dbReference type="PROSITE" id="PS50887"/>
    </source>
</evidence>
<reference evidence="7" key="2">
    <citation type="submission" date="2020-09" db="EMBL/GenBank/DDBJ databases">
        <authorList>
            <person name="Sun Q."/>
            <person name="Kim S."/>
        </authorList>
    </citation>
    <scope>NUCLEOTIDE SEQUENCE</scope>
    <source>
        <strain evidence="7">KCTC 22164</strain>
    </source>
</reference>
<sequence>MLKLETKPLKECQVLIVDDELVSQEVISSALDKMVQCAVVGSGEEAIAFCQHTQPDLIILDLDMPGRDGLSVCMELKRHENTQSTPVIFVTATLDVETENNCWRVGAADYVLKPVTMTTLRARVKTHIQNKLRMELLENLTLYDPLTGVYNRLYLRYELPSIIRQLLREQQCLSMVLVDIDFFKAFNDTYGHLEGDACLKQVAEALNHSVHRPRDVVIRFGGEEFLILLSDTDLNGASQRAQKMVDNVRELNKENKKGIKGKLTLSAGVECCDVEELRNNKIIEALGRLDKKLYKAKEEGRSRVWKMALSE</sequence>
<evidence type="ECO:0000256" key="1">
    <source>
        <dbReference type="ARBA" id="ARBA00001946"/>
    </source>
</evidence>
<accession>A0A918JE45</accession>
<evidence type="ECO:0000256" key="2">
    <source>
        <dbReference type="ARBA" id="ARBA00012528"/>
    </source>
</evidence>
<dbReference type="InterPro" id="IPR001789">
    <property type="entry name" value="Sig_transdc_resp-reg_receiver"/>
</dbReference>
<dbReference type="GO" id="GO:0000160">
    <property type="term" value="P:phosphorelay signal transduction system"/>
    <property type="evidence" value="ECO:0007669"/>
    <property type="project" value="InterPro"/>
</dbReference>
<dbReference type="Gene3D" id="3.40.50.2300">
    <property type="match status" value="1"/>
</dbReference>
<dbReference type="InterPro" id="IPR043128">
    <property type="entry name" value="Rev_trsase/Diguanyl_cyclase"/>
</dbReference>
<dbReference type="PROSITE" id="PS50887">
    <property type="entry name" value="GGDEF"/>
    <property type="match status" value="1"/>
</dbReference>
<dbReference type="SUPFAM" id="SSF52172">
    <property type="entry name" value="CheY-like"/>
    <property type="match status" value="1"/>
</dbReference>
<comment type="caution">
    <text evidence="7">The sequence shown here is derived from an EMBL/GenBank/DDBJ whole genome shotgun (WGS) entry which is preliminary data.</text>
</comment>
<dbReference type="RefSeq" id="WP_189403599.1">
    <property type="nucleotide sequence ID" value="NZ_BMXP01000001.1"/>
</dbReference>
<feature type="domain" description="GGDEF" evidence="6">
    <location>
        <begin position="171"/>
        <end position="309"/>
    </location>
</feature>
<dbReference type="PANTHER" id="PTHR45138">
    <property type="entry name" value="REGULATORY COMPONENTS OF SENSORY TRANSDUCTION SYSTEM"/>
    <property type="match status" value="1"/>
</dbReference>
<dbReference type="InterPro" id="IPR011006">
    <property type="entry name" value="CheY-like_superfamily"/>
</dbReference>
<evidence type="ECO:0000313" key="7">
    <source>
        <dbReference type="EMBL" id="GGW76291.1"/>
    </source>
</evidence>
<dbReference type="InterPro" id="IPR050469">
    <property type="entry name" value="Diguanylate_Cyclase"/>
</dbReference>
<dbReference type="Gene3D" id="3.30.70.270">
    <property type="match status" value="1"/>
</dbReference>
<dbReference type="CDD" id="cd00156">
    <property type="entry name" value="REC"/>
    <property type="match status" value="1"/>
</dbReference>
<protein>
    <recommendedName>
        <fullName evidence="2">diguanylate cyclase</fullName>
        <ecNumber evidence="2">2.7.7.65</ecNumber>
    </recommendedName>
</protein>
<proteinExistence type="predicted"/>
<evidence type="ECO:0000256" key="3">
    <source>
        <dbReference type="ARBA" id="ARBA00034247"/>
    </source>
</evidence>
<gene>
    <name evidence="7" type="ORF">GCM10007391_06090</name>
</gene>
<evidence type="ECO:0000256" key="4">
    <source>
        <dbReference type="PROSITE-ProRule" id="PRU00169"/>
    </source>
</evidence>
<dbReference type="Pfam" id="PF00990">
    <property type="entry name" value="GGDEF"/>
    <property type="match status" value="1"/>
</dbReference>
<dbReference type="SMART" id="SM00267">
    <property type="entry name" value="GGDEF"/>
    <property type="match status" value="1"/>
</dbReference>
<evidence type="ECO:0000313" key="8">
    <source>
        <dbReference type="Proteomes" id="UP000631300"/>
    </source>
</evidence>
<organism evidence="7 8">
    <name type="scientific">Alteromonas halophila</name>
    <dbReference type="NCBI Taxonomy" id="516698"/>
    <lineage>
        <taxon>Bacteria</taxon>
        <taxon>Pseudomonadati</taxon>
        <taxon>Pseudomonadota</taxon>
        <taxon>Gammaproteobacteria</taxon>
        <taxon>Alteromonadales</taxon>
        <taxon>Alteromonadaceae</taxon>
        <taxon>Alteromonas/Salinimonas group</taxon>
        <taxon>Alteromonas</taxon>
    </lineage>
</organism>
<comment type="catalytic activity">
    <reaction evidence="3">
        <text>2 GTP = 3',3'-c-di-GMP + 2 diphosphate</text>
        <dbReference type="Rhea" id="RHEA:24898"/>
        <dbReference type="ChEBI" id="CHEBI:33019"/>
        <dbReference type="ChEBI" id="CHEBI:37565"/>
        <dbReference type="ChEBI" id="CHEBI:58805"/>
        <dbReference type="EC" id="2.7.7.65"/>
    </reaction>
</comment>
<keyword evidence="8" id="KW-1185">Reference proteome</keyword>
<dbReference type="GO" id="GO:0005886">
    <property type="term" value="C:plasma membrane"/>
    <property type="evidence" value="ECO:0007669"/>
    <property type="project" value="TreeGrafter"/>
</dbReference>
<dbReference type="GO" id="GO:0043709">
    <property type="term" value="P:cell adhesion involved in single-species biofilm formation"/>
    <property type="evidence" value="ECO:0007669"/>
    <property type="project" value="TreeGrafter"/>
</dbReference>
<dbReference type="InterPro" id="IPR029787">
    <property type="entry name" value="Nucleotide_cyclase"/>
</dbReference>
<dbReference type="EMBL" id="BMXP01000001">
    <property type="protein sequence ID" value="GGW76291.1"/>
    <property type="molecule type" value="Genomic_DNA"/>
</dbReference>
<evidence type="ECO:0000259" key="5">
    <source>
        <dbReference type="PROSITE" id="PS50110"/>
    </source>
</evidence>
<dbReference type="Pfam" id="PF00072">
    <property type="entry name" value="Response_reg"/>
    <property type="match status" value="1"/>
</dbReference>